<organism evidence="1 2">
    <name type="scientific">Rikenella microfusus</name>
    <dbReference type="NCBI Taxonomy" id="28139"/>
    <lineage>
        <taxon>Bacteria</taxon>
        <taxon>Pseudomonadati</taxon>
        <taxon>Bacteroidota</taxon>
        <taxon>Bacteroidia</taxon>
        <taxon>Bacteroidales</taxon>
        <taxon>Rikenellaceae</taxon>
        <taxon>Rikenella</taxon>
    </lineage>
</organism>
<dbReference type="AlphaFoldDB" id="A0A379MMQ1"/>
<sequence length="121" mass="13419">MIRKFFFAALFASAWDLLPAQTLSVTPSVIQMGEIAFKSKNRVELTCVNRSDKPLVIRDIRTDCTCTKPSWPKSPLMPGDSVRVAVTLTPTDRGAFYKTIRFVTVPASDPAPQAVLRGKVY</sequence>
<evidence type="ECO:0000313" key="1">
    <source>
        <dbReference type="EMBL" id="SUE32845.1"/>
    </source>
</evidence>
<dbReference type="PANTHER" id="PTHR37833">
    <property type="entry name" value="LIPOPROTEIN-RELATED"/>
    <property type="match status" value="1"/>
</dbReference>
<dbReference type="RefSeq" id="WP_027291095.1">
    <property type="nucleotide sequence ID" value="NZ_CALVFX010000004.1"/>
</dbReference>
<dbReference type="InterPro" id="IPR013783">
    <property type="entry name" value="Ig-like_fold"/>
</dbReference>
<dbReference type="PANTHER" id="PTHR37833:SF1">
    <property type="entry name" value="SIGNAL PEPTIDE PROTEIN"/>
    <property type="match status" value="1"/>
</dbReference>
<keyword evidence="2" id="KW-1185">Reference proteome</keyword>
<dbReference type="InterPro" id="IPR011467">
    <property type="entry name" value="DUF1573"/>
</dbReference>
<dbReference type="Pfam" id="PF07610">
    <property type="entry name" value="DUF1573"/>
    <property type="match status" value="1"/>
</dbReference>
<evidence type="ECO:0000313" key="2">
    <source>
        <dbReference type="Proteomes" id="UP000255233"/>
    </source>
</evidence>
<dbReference type="OrthoDB" id="826619at2"/>
<dbReference type="STRING" id="880526.GCA_000427365_01412"/>
<gene>
    <name evidence="1" type="ORF">NCTC11190_00026</name>
</gene>
<protein>
    <submittedName>
        <fullName evidence="1">Protein of uncharacterized function (DUF1573)</fullName>
    </submittedName>
</protein>
<name>A0A379MMQ1_9BACT</name>
<dbReference type="Gene3D" id="2.60.40.10">
    <property type="entry name" value="Immunoglobulins"/>
    <property type="match status" value="1"/>
</dbReference>
<dbReference type="Proteomes" id="UP000255233">
    <property type="component" value="Unassembled WGS sequence"/>
</dbReference>
<dbReference type="EMBL" id="UGVL01000001">
    <property type="protein sequence ID" value="SUE32845.1"/>
    <property type="molecule type" value="Genomic_DNA"/>
</dbReference>
<proteinExistence type="predicted"/>
<accession>A0A379MMQ1</accession>
<reference evidence="1 2" key="1">
    <citation type="submission" date="2018-06" db="EMBL/GenBank/DDBJ databases">
        <authorList>
            <consortium name="Pathogen Informatics"/>
            <person name="Doyle S."/>
        </authorList>
    </citation>
    <scope>NUCLEOTIDE SEQUENCE [LARGE SCALE GENOMIC DNA]</scope>
    <source>
        <strain evidence="1 2">NCTC11190</strain>
    </source>
</reference>